<dbReference type="EMBL" id="JBHFQA010000011">
    <property type="protein sequence ID" value="KAL2090556.1"/>
    <property type="molecule type" value="Genomic_DNA"/>
</dbReference>
<dbReference type="Gene3D" id="3.40.50.300">
    <property type="entry name" value="P-loop containing nucleotide triphosphate hydrolases"/>
    <property type="match status" value="1"/>
</dbReference>
<dbReference type="PANTHER" id="PTHR23075">
    <property type="entry name" value="PUTATIVE ATP-ASE"/>
    <property type="match status" value="1"/>
</dbReference>
<feature type="compositionally biased region" description="Pro residues" evidence="12">
    <location>
        <begin position="12"/>
        <end position="28"/>
    </location>
</feature>
<evidence type="ECO:0000256" key="11">
    <source>
        <dbReference type="SAM" id="Coils"/>
    </source>
</evidence>
<evidence type="ECO:0000313" key="14">
    <source>
        <dbReference type="EMBL" id="KAL2090556.1"/>
    </source>
</evidence>
<comment type="caution">
    <text evidence="14">The sequence shown here is derived from an EMBL/GenBank/DDBJ whole genome shotgun (WGS) entry which is preliminary data.</text>
</comment>
<dbReference type="InterPro" id="IPR003593">
    <property type="entry name" value="AAA+_ATPase"/>
</dbReference>
<gene>
    <name evidence="14" type="ORF">ACEWY4_012819</name>
</gene>
<dbReference type="SMART" id="SM00382">
    <property type="entry name" value="AAA"/>
    <property type="match status" value="1"/>
</dbReference>
<dbReference type="InterPro" id="IPR003959">
    <property type="entry name" value="ATPase_AAA_core"/>
</dbReference>
<dbReference type="GO" id="GO:0005743">
    <property type="term" value="C:mitochondrial inner membrane"/>
    <property type="evidence" value="ECO:0007669"/>
    <property type="project" value="UniProtKB-SubCell"/>
</dbReference>
<comment type="similarity">
    <text evidence="3">Belongs to the AAA ATPase family.</text>
</comment>
<keyword evidence="4" id="KW-0547">Nucleotide-binding</keyword>
<dbReference type="Pfam" id="PF12037">
    <property type="entry name" value="ATAD3_N"/>
    <property type="match status" value="1"/>
</dbReference>
<feature type="coiled-coil region" evidence="11">
    <location>
        <begin position="82"/>
        <end position="215"/>
    </location>
</feature>
<evidence type="ECO:0000313" key="15">
    <source>
        <dbReference type="Proteomes" id="UP001591681"/>
    </source>
</evidence>
<proteinExistence type="inferred from homology"/>
<reference evidence="14 15" key="1">
    <citation type="submission" date="2024-09" db="EMBL/GenBank/DDBJ databases">
        <title>A chromosome-level genome assembly of Gray's grenadier anchovy, Coilia grayii.</title>
        <authorList>
            <person name="Fu Z."/>
        </authorList>
    </citation>
    <scope>NUCLEOTIDE SEQUENCE [LARGE SCALE GENOMIC DNA]</scope>
    <source>
        <strain evidence="14">G4</strain>
        <tissue evidence="14">Muscle</tissue>
    </source>
</reference>
<feature type="compositionally biased region" description="Pro residues" evidence="12">
    <location>
        <begin position="638"/>
        <end position="648"/>
    </location>
</feature>
<dbReference type="Proteomes" id="UP001591681">
    <property type="component" value="Unassembled WGS sequence"/>
</dbReference>
<evidence type="ECO:0000256" key="7">
    <source>
        <dbReference type="ARBA" id="ARBA00023054"/>
    </source>
</evidence>
<sequence length="648" mass="72338">MSWLFGLNRGQPEPPPELPVPPPPPPPAGGSGGSSGDRPKDKWSNFDPTGLERAARAAKELDASRHAKDALDLARMQEQTVQIEHQTKMKEYEAALEQLKGDQVRVQAEERRKTMQEETRQHQARAQYQDKLARQRYDDQLRQQQAINEENLRKQEESVQKQEAMRKATIEHEMELRHKNEMLRVEAESKARARVERENADIIREQIRLKAAEHRQTVLESIRTAGAVFGEGFRAFVSDWDKVTATVAGLTLLAVGVYSARNATGVAGRYIEARLGKPSLVRETSRITVAEALKHPIKVTKRLSSKPQDALEGVVLSPVLEERVRDIAIATRNTRQNRGLYRNILMYGPPGTGKTLFAKKLAVHSGMDYAIMTGGDVAPMGREGVTAMHKVFDWANTSRRGLLLFVDEADAFLRKRSTEKISEDLRATLNAFLYRTGEQSNKFMLVLASNQPEQFDWAINDRIDEIVNFALPGLEERERLVRLYFDRYVLEPATGGRQRLKLAQFDYGQKCSDIAERTEGMSGREISKLGVAWQAAAYSSEDGVLTEAMIDARVEEAVRQHRQKMDWLHTETSGEGGASAGGAEGKMGFTLPHGTPPPQAFSGNLLEVDFPLRDRNMWEGPGNGTKSKGSSVAEGKPEAPPPKEGTPV</sequence>
<dbReference type="GO" id="GO:0042645">
    <property type="term" value="C:mitochondrial nucleoid"/>
    <property type="evidence" value="ECO:0007669"/>
    <property type="project" value="UniProtKB-SubCell"/>
</dbReference>
<accession>A0ABD1JUM6</accession>
<keyword evidence="9" id="KW-0472">Membrane</keyword>
<comment type="subcellular location">
    <subcellularLocation>
        <location evidence="1">Mitochondrion inner membrane</location>
    </subcellularLocation>
    <subcellularLocation>
        <location evidence="2">Mitochondrion matrix</location>
        <location evidence="2">Mitochondrion nucleoid</location>
    </subcellularLocation>
</comment>
<keyword evidence="10" id="KW-1135">Mitochondrion nucleoid</keyword>
<dbReference type="InterPro" id="IPR021911">
    <property type="entry name" value="ATAD3_N"/>
</dbReference>
<keyword evidence="8" id="KW-0496">Mitochondrion</keyword>
<dbReference type="AlphaFoldDB" id="A0ABD1JUM6"/>
<evidence type="ECO:0000256" key="12">
    <source>
        <dbReference type="SAM" id="MobiDB-lite"/>
    </source>
</evidence>
<feature type="region of interest" description="Disordered" evidence="12">
    <location>
        <begin position="1"/>
        <end position="52"/>
    </location>
</feature>
<feature type="compositionally biased region" description="Gly residues" evidence="12">
    <location>
        <begin position="574"/>
        <end position="585"/>
    </location>
</feature>
<dbReference type="Pfam" id="PF00004">
    <property type="entry name" value="AAA"/>
    <property type="match status" value="1"/>
</dbReference>
<evidence type="ECO:0000256" key="5">
    <source>
        <dbReference type="ARBA" id="ARBA00022792"/>
    </source>
</evidence>
<dbReference type="InterPro" id="IPR027417">
    <property type="entry name" value="P-loop_NTPase"/>
</dbReference>
<feature type="domain" description="AAA+ ATPase" evidence="13">
    <location>
        <begin position="340"/>
        <end position="473"/>
    </location>
</feature>
<name>A0ABD1JUM6_9TELE</name>
<evidence type="ECO:0000256" key="2">
    <source>
        <dbReference type="ARBA" id="ARBA00004436"/>
    </source>
</evidence>
<evidence type="ECO:0000256" key="10">
    <source>
        <dbReference type="ARBA" id="ARBA00023271"/>
    </source>
</evidence>
<dbReference type="SUPFAM" id="SSF52540">
    <property type="entry name" value="P-loop containing nucleoside triphosphate hydrolases"/>
    <property type="match status" value="1"/>
</dbReference>
<dbReference type="FunFam" id="3.40.50.300:FF:000470">
    <property type="entry name" value="ATPase family, AAA domain containing 3A"/>
    <property type="match status" value="1"/>
</dbReference>
<evidence type="ECO:0000259" key="13">
    <source>
        <dbReference type="SMART" id="SM00382"/>
    </source>
</evidence>
<organism evidence="14 15">
    <name type="scientific">Coilia grayii</name>
    <name type="common">Gray's grenadier anchovy</name>
    <dbReference type="NCBI Taxonomy" id="363190"/>
    <lineage>
        <taxon>Eukaryota</taxon>
        <taxon>Metazoa</taxon>
        <taxon>Chordata</taxon>
        <taxon>Craniata</taxon>
        <taxon>Vertebrata</taxon>
        <taxon>Euteleostomi</taxon>
        <taxon>Actinopterygii</taxon>
        <taxon>Neopterygii</taxon>
        <taxon>Teleostei</taxon>
        <taxon>Clupei</taxon>
        <taxon>Clupeiformes</taxon>
        <taxon>Clupeoidei</taxon>
        <taxon>Engraulidae</taxon>
        <taxon>Coilinae</taxon>
        <taxon>Coilia</taxon>
    </lineage>
</organism>
<dbReference type="CDD" id="cd19512">
    <property type="entry name" value="RecA-like_ATAD3-like"/>
    <property type="match status" value="1"/>
</dbReference>
<keyword evidence="15" id="KW-1185">Reference proteome</keyword>
<evidence type="ECO:0000256" key="9">
    <source>
        <dbReference type="ARBA" id="ARBA00023136"/>
    </source>
</evidence>
<evidence type="ECO:0000256" key="6">
    <source>
        <dbReference type="ARBA" id="ARBA00022840"/>
    </source>
</evidence>
<dbReference type="GO" id="GO:0005524">
    <property type="term" value="F:ATP binding"/>
    <property type="evidence" value="ECO:0007669"/>
    <property type="project" value="UniProtKB-KW"/>
</dbReference>
<keyword evidence="7 11" id="KW-0175">Coiled coil</keyword>
<dbReference type="PANTHER" id="PTHR23075:SF0">
    <property type="entry name" value="ATPASE FAMILY AAA DOMAIN-CONTAINING PROTEIN 3"/>
    <property type="match status" value="1"/>
</dbReference>
<keyword evidence="5" id="KW-0999">Mitochondrion inner membrane</keyword>
<evidence type="ECO:0000256" key="1">
    <source>
        <dbReference type="ARBA" id="ARBA00004273"/>
    </source>
</evidence>
<evidence type="ECO:0000256" key="8">
    <source>
        <dbReference type="ARBA" id="ARBA00023128"/>
    </source>
</evidence>
<evidence type="ECO:0000256" key="4">
    <source>
        <dbReference type="ARBA" id="ARBA00022741"/>
    </source>
</evidence>
<protein>
    <recommendedName>
        <fullName evidence="13">AAA+ ATPase domain-containing protein</fullName>
    </recommendedName>
</protein>
<feature type="region of interest" description="Disordered" evidence="12">
    <location>
        <begin position="570"/>
        <end position="648"/>
    </location>
</feature>
<keyword evidence="6" id="KW-0067">ATP-binding</keyword>
<evidence type="ECO:0000256" key="3">
    <source>
        <dbReference type="ARBA" id="ARBA00006914"/>
    </source>
</evidence>